<dbReference type="InterPro" id="IPR000504">
    <property type="entry name" value="RRM_dom"/>
</dbReference>
<dbReference type="Pfam" id="PF08777">
    <property type="entry name" value="RRM_3"/>
    <property type="match status" value="1"/>
</dbReference>
<keyword evidence="3" id="KW-0539">Nucleus</keyword>
<evidence type="ECO:0000256" key="2">
    <source>
        <dbReference type="ARBA" id="ARBA00022884"/>
    </source>
</evidence>
<dbReference type="Gene3D" id="3.30.70.330">
    <property type="match status" value="2"/>
</dbReference>
<proteinExistence type="predicted"/>
<gene>
    <name evidence="10" type="ORF">BpHYR1_050422</name>
</gene>
<evidence type="ECO:0000259" key="9">
    <source>
        <dbReference type="PROSITE" id="PS51939"/>
    </source>
</evidence>
<feature type="compositionally biased region" description="Basic residues" evidence="6">
    <location>
        <begin position="318"/>
        <end position="337"/>
    </location>
</feature>
<evidence type="ECO:0000256" key="3">
    <source>
        <dbReference type="ARBA" id="ARBA00023242"/>
    </source>
</evidence>
<dbReference type="InterPro" id="IPR002344">
    <property type="entry name" value="Lupus_La"/>
</dbReference>
<dbReference type="InterPro" id="IPR012677">
    <property type="entry name" value="Nucleotide-bd_a/b_plait_sf"/>
</dbReference>
<dbReference type="EMBL" id="REGN01000515">
    <property type="protein sequence ID" value="RNA41342.1"/>
    <property type="molecule type" value="Genomic_DNA"/>
</dbReference>
<evidence type="ECO:0000256" key="5">
    <source>
        <dbReference type="SAM" id="Coils"/>
    </source>
</evidence>
<keyword evidence="11" id="KW-1185">Reference proteome</keyword>
<dbReference type="InterPro" id="IPR006630">
    <property type="entry name" value="La_HTH"/>
</dbReference>
<feature type="domain" description="XRRM" evidence="9">
    <location>
        <begin position="221"/>
        <end position="337"/>
    </location>
</feature>
<organism evidence="10 11">
    <name type="scientific">Brachionus plicatilis</name>
    <name type="common">Marine rotifer</name>
    <name type="synonym">Brachionus muelleri</name>
    <dbReference type="NCBI Taxonomy" id="10195"/>
    <lineage>
        <taxon>Eukaryota</taxon>
        <taxon>Metazoa</taxon>
        <taxon>Spiralia</taxon>
        <taxon>Gnathifera</taxon>
        <taxon>Rotifera</taxon>
        <taxon>Eurotatoria</taxon>
        <taxon>Monogononta</taxon>
        <taxon>Pseudotrocha</taxon>
        <taxon>Ploima</taxon>
        <taxon>Brachionidae</taxon>
        <taxon>Brachionus</taxon>
    </lineage>
</organism>
<dbReference type="SMART" id="SM00360">
    <property type="entry name" value="RRM"/>
    <property type="match status" value="2"/>
</dbReference>
<dbReference type="STRING" id="10195.A0A3M7T006"/>
<dbReference type="SUPFAM" id="SSF54928">
    <property type="entry name" value="RNA-binding domain, RBD"/>
    <property type="match status" value="2"/>
</dbReference>
<dbReference type="GO" id="GO:0045727">
    <property type="term" value="P:positive regulation of translation"/>
    <property type="evidence" value="ECO:0007669"/>
    <property type="project" value="TreeGrafter"/>
</dbReference>
<feature type="coiled-coil region" evidence="5">
    <location>
        <begin position="189"/>
        <end position="217"/>
    </location>
</feature>
<evidence type="ECO:0000256" key="4">
    <source>
        <dbReference type="PROSITE-ProRule" id="PRU00332"/>
    </source>
</evidence>
<feature type="domain" description="RRM" evidence="7">
    <location>
        <begin position="103"/>
        <end position="184"/>
    </location>
</feature>
<feature type="region of interest" description="Disordered" evidence="6">
    <location>
        <begin position="316"/>
        <end position="360"/>
    </location>
</feature>
<name>A0A3M7T006_BRAPC</name>
<dbReference type="InterPro" id="IPR045180">
    <property type="entry name" value="La_dom_prot"/>
</dbReference>
<dbReference type="InterPro" id="IPR035979">
    <property type="entry name" value="RBD_domain_sf"/>
</dbReference>
<dbReference type="InterPro" id="IPR036388">
    <property type="entry name" value="WH-like_DNA-bd_sf"/>
</dbReference>
<protein>
    <submittedName>
        <fullName evidence="10">Lupus La</fullName>
    </submittedName>
</protein>
<evidence type="ECO:0000256" key="1">
    <source>
        <dbReference type="ARBA" id="ARBA00004123"/>
    </source>
</evidence>
<evidence type="ECO:0000259" key="8">
    <source>
        <dbReference type="PROSITE" id="PS50961"/>
    </source>
</evidence>
<dbReference type="SUPFAM" id="SSF46785">
    <property type="entry name" value="Winged helix' DNA-binding domain"/>
    <property type="match status" value="1"/>
</dbReference>
<evidence type="ECO:0000259" key="7">
    <source>
        <dbReference type="PROSITE" id="PS50102"/>
    </source>
</evidence>
<dbReference type="Gene3D" id="1.10.10.10">
    <property type="entry name" value="Winged helix-like DNA-binding domain superfamily/Winged helix DNA-binding domain"/>
    <property type="match status" value="1"/>
</dbReference>
<comment type="caution">
    <text evidence="10">The sequence shown here is derived from an EMBL/GenBank/DDBJ whole genome shotgun (WGS) entry which is preliminary data.</text>
</comment>
<dbReference type="SMART" id="SM00715">
    <property type="entry name" value="LA"/>
    <property type="match status" value="1"/>
</dbReference>
<dbReference type="PROSITE" id="PS50102">
    <property type="entry name" value="RRM"/>
    <property type="match status" value="2"/>
</dbReference>
<reference evidence="10 11" key="1">
    <citation type="journal article" date="2018" name="Sci. Rep.">
        <title>Genomic signatures of local adaptation to the degree of environmental predictability in rotifers.</title>
        <authorList>
            <person name="Franch-Gras L."/>
            <person name="Hahn C."/>
            <person name="Garcia-Roger E.M."/>
            <person name="Carmona M.J."/>
            <person name="Serra M."/>
            <person name="Gomez A."/>
        </authorList>
    </citation>
    <scope>NUCLEOTIDE SEQUENCE [LARGE SCALE GENOMIC DNA]</scope>
    <source>
        <strain evidence="10">HYR1</strain>
    </source>
</reference>
<dbReference type="PRINTS" id="PR00302">
    <property type="entry name" value="LUPUSLA"/>
</dbReference>
<dbReference type="GO" id="GO:0010494">
    <property type="term" value="C:cytoplasmic stress granule"/>
    <property type="evidence" value="ECO:0007669"/>
    <property type="project" value="TreeGrafter"/>
</dbReference>
<dbReference type="AlphaFoldDB" id="A0A3M7T006"/>
<dbReference type="InterPro" id="IPR014886">
    <property type="entry name" value="La_xRRM"/>
</dbReference>
<dbReference type="GO" id="GO:0005829">
    <property type="term" value="C:cytosol"/>
    <property type="evidence" value="ECO:0007669"/>
    <property type="project" value="TreeGrafter"/>
</dbReference>
<comment type="subcellular location">
    <subcellularLocation>
        <location evidence="1">Nucleus</location>
    </subcellularLocation>
</comment>
<dbReference type="Pfam" id="PF05383">
    <property type="entry name" value="La"/>
    <property type="match status" value="1"/>
</dbReference>
<feature type="compositionally biased region" description="Basic and acidic residues" evidence="6">
    <location>
        <begin position="350"/>
        <end position="360"/>
    </location>
</feature>
<sequence length="360" mass="42665">MAQTSELDEKIIKQIEYYFGDINLSKDTFLQEETQKDSGWVHLETMVKFNRLKQLATDFQVIVDALKKSKSNLLEIDEEKKKIRRAKPLPENLSEFETNIKQNTVYAKGFDSQMTLDDLFSFFEEHGKILHIFMRRFPATKEFKGSVFVTFETNEQMRKFLDLEEVKYKDTVISRELQEDYLKRKAPVLEKIKENKAKKEQQKLEKVKQKQEAEEAYVKEQQVAGAILHVKNLPDNATRESLKELFDIYAKVKYLDFNRGQSEGYVRFCEENKAKEVFEQVDELKMNDNVLEIRVLEGEEEQAYWKDIFRRLLESRSRGRPNKSRRPRNKKAGVKNKRSLDEQENEENDEKNKKSKTGDE</sequence>
<evidence type="ECO:0000313" key="11">
    <source>
        <dbReference type="Proteomes" id="UP000276133"/>
    </source>
</evidence>
<dbReference type="OrthoDB" id="439993at2759"/>
<dbReference type="GO" id="GO:0003729">
    <property type="term" value="F:mRNA binding"/>
    <property type="evidence" value="ECO:0007669"/>
    <property type="project" value="TreeGrafter"/>
</dbReference>
<dbReference type="PANTHER" id="PTHR22792">
    <property type="entry name" value="LUPUS LA PROTEIN-RELATED"/>
    <property type="match status" value="1"/>
</dbReference>
<keyword evidence="2 4" id="KW-0694">RNA-binding</keyword>
<dbReference type="InterPro" id="IPR036390">
    <property type="entry name" value="WH_DNA-bd_sf"/>
</dbReference>
<dbReference type="GO" id="GO:0005634">
    <property type="term" value="C:nucleus"/>
    <property type="evidence" value="ECO:0007669"/>
    <property type="project" value="UniProtKB-SubCell"/>
</dbReference>
<dbReference type="GO" id="GO:1990904">
    <property type="term" value="C:ribonucleoprotein complex"/>
    <property type="evidence" value="ECO:0007669"/>
    <property type="project" value="UniProtKB-UniRule"/>
</dbReference>
<feature type="domain" description="RRM" evidence="7">
    <location>
        <begin position="226"/>
        <end position="298"/>
    </location>
</feature>
<feature type="domain" description="HTH La-type RNA-binding" evidence="8">
    <location>
        <begin position="1"/>
        <end position="93"/>
    </location>
</feature>
<keyword evidence="5" id="KW-0175">Coiled coil</keyword>
<dbReference type="CDD" id="cd12291">
    <property type="entry name" value="RRM1_La"/>
    <property type="match status" value="1"/>
</dbReference>
<dbReference type="Proteomes" id="UP000276133">
    <property type="component" value="Unassembled WGS sequence"/>
</dbReference>
<dbReference type="PROSITE" id="PS50961">
    <property type="entry name" value="HTH_LA"/>
    <property type="match status" value="1"/>
</dbReference>
<dbReference type="CDD" id="cd08028">
    <property type="entry name" value="LARP_3"/>
    <property type="match status" value="1"/>
</dbReference>
<dbReference type="GO" id="GO:0008033">
    <property type="term" value="P:tRNA processing"/>
    <property type="evidence" value="ECO:0007669"/>
    <property type="project" value="TreeGrafter"/>
</dbReference>
<dbReference type="PANTHER" id="PTHR22792:SF166">
    <property type="entry name" value="LUPUS LA PROTEIN HOMOLOG"/>
    <property type="match status" value="1"/>
</dbReference>
<accession>A0A3M7T006</accession>
<evidence type="ECO:0000313" key="10">
    <source>
        <dbReference type="EMBL" id="RNA41342.1"/>
    </source>
</evidence>
<dbReference type="Pfam" id="PF00076">
    <property type="entry name" value="RRM_1"/>
    <property type="match status" value="1"/>
</dbReference>
<dbReference type="PROSITE" id="PS51939">
    <property type="entry name" value="XRRM"/>
    <property type="match status" value="1"/>
</dbReference>
<evidence type="ECO:0000256" key="6">
    <source>
        <dbReference type="SAM" id="MobiDB-lite"/>
    </source>
</evidence>